<dbReference type="Gene3D" id="1.10.10.2590">
    <property type="entry name" value="BEN domain"/>
    <property type="match status" value="1"/>
</dbReference>
<dbReference type="AlphaFoldDB" id="V5HW04"/>
<feature type="non-terminal residue" evidence="3">
    <location>
        <position position="1"/>
    </location>
</feature>
<proteinExistence type="evidence at transcript level"/>
<evidence type="ECO:0000256" key="1">
    <source>
        <dbReference type="SAM" id="MobiDB-lite"/>
    </source>
</evidence>
<feature type="domain" description="BEN" evidence="2">
    <location>
        <begin position="39"/>
        <end position="145"/>
    </location>
</feature>
<evidence type="ECO:0000259" key="2">
    <source>
        <dbReference type="PROSITE" id="PS51457"/>
    </source>
</evidence>
<evidence type="ECO:0000313" key="3">
    <source>
        <dbReference type="EMBL" id="JAB78588.1"/>
    </source>
</evidence>
<dbReference type="InterPro" id="IPR018379">
    <property type="entry name" value="BEN_domain"/>
</dbReference>
<dbReference type="Pfam" id="PF10523">
    <property type="entry name" value="BEN"/>
    <property type="match status" value="1"/>
</dbReference>
<feature type="region of interest" description="Disordered" evidence="1">
    <location>
        <begin position="24"/>
        <end position="46"/>
    </location>
</feature>
<sequence length="149" mass="16807">RDGIEELANAVSDVRLLHEELREMGNARNAEITERRAEPEDETEDIGGFMVSKSLLKMVELGPTKTATSYARELLRQIFQEEELMGKSISGKQSNAHKDKDAKPQLDPVRVNAVVKHTCHKYKYTKESTVRTSLSSMLNKLQANHMSPP</sequence>
<accession>V5HW04</accession>
<reference evidence="3" key="1">
    <citation type="journal article" date="2015" name="Sci. Rep.">
        <title>Tissue- and time-dependent transcription in Ixodes ricinus salivary glands and midguts when blood feeding on the vertebrate host.</title>
        <authorList>
            <person name="Kotsyfakis M."/>
            <person name="Schwarz A."/>
            <person name="Erhart J."/>
            <person name="Ribeiro J.M."/>
        </authorList>
    </citation>
    <scope>NUCLEOTIDE SEQUENCE</scope>
    <source>
        <tissue evidence="3">Salivary gland and midgut</tissue>
    </source>
</reference>
<name>V5HW04_IXORI</name>
<dbReference type="GO" id="GO:0003677">
    <property type="term" value="F:DNA binding"/>
    <property type="evidence" value="ECO:0007669"/>
    <property type="project" value="InterPro"/>
</dbReference>
<feature type="compositionally biased region" description="Basic and acidic residues" evidence="1">
    <location>
        <begin position="24"/>
        <end position="38"/>
    </location>
</feature>
<protein>
    <recommendedName>
        <fullName evidence="2">BEN domain-containing protein</fullName>
    </recommendedName>
</protein>
<feature type="region of interest" description="Disordered" evidence="1">
    <location>
        <begin position="86"/>
        <end position="109"/>
    </location>
</feature>
<dbReference type="EMBL" id="GANP01005880">
    <property type="protein sequence ID" value="JAB78588.1"/>
    <property type="molecule type" value="mRNA"/>
</dbReference>
<organism evidence="3">
    <name type="scientific">Ixodes ricinus</name>
    <name type="common">Common tick</name>
    <name type="synonym">Acarus ricinus</name>
    <dbReference type="NCBI Taxonomy" id="34613"/>
    <lineage>
        <taxon>Eukaryota</taxon>
        <taxon>Metazoa</taxon>
        <taxon>Ecdysozoa</taxon>
        <taxon>Arthropoda</taxon>
        <taxon>Chelicerata</taxon>
        <taxon>Arachnida</taxon>
        <taxon>Acari</taxon>
        <taxon>Parasitiformes</taxon>
        <taxon>Ixodida</taxon>
        <taxon>Ixodoidea</taxon>
        <taxon>Ixodidae</taxon>
        <taxon>Ixodinae</taxon>
        <taxon>Ixodes</taxon>
    </lineage>
</organism>
<dbReference type="PROSITE" id="PS51457">
    <property type="entry name" value="BEN"/>
    <property type="match status" value="1"/>
</dbReference>
<dbReference type="SMART" id="SM01025">
    <property type="entry name" value="BEN"/>
    <property type="match status" value="1"/>
</dbReference>